<dbReference type="EMBL" id="QUOU01000001">
    <property type="protein sequence ID" value="REL26905.1"/>
    <property type="molecule type" value="Genomic_DNA"/>
</dbReference>
<dbReference type="InterPro" id="IPR032307">
    <property type="entry name" value="PepSY_TM-like_2"/>
</dbReference>
<dbReference type="AlphaFoldDB" id="A0A3E0TSK3"/>
<evidence type="ECO:0000256" key="1">
    <source>
        <dbReference type="SAM" id="Phobius"/>
    </source>
</evidence>
<dbReference type="RefSeq" id="WP_116008008.1">
    <property type="nucleotide sequence ID" value="NZ_QUOU01000001.1"/>
</dbReference>
<reference evidence="2 3" key="1">
    <citation type="submission" date="2018-08" db="EMBL/GenBank/DDBJ databases">
        <title>Thalassotalea euphylliae genome.</title>
        <authorList>
            <person name="Summers S."/>
            <person name="Rice S.A."/>
            <person name="Freckelton M.L."/>
            <person name="Nedved B.T."/>
            <person name="Hadfield M.G."/>
        </authorList>
    </citation>
    <scope>NUCLEOTIDE SEQUENCE [LARGE SCALE GENOMIC DNA]</scope>
    <source>
        <strain evidence="2 3">H1</strain>
    </source>
</reference>
<dbReference type="Proteomes" id="UP000256478">
    <property type="component" value="Unassembled WGS sequence"/>
</dbReference>
<evidence type="ECO:0000313" key="2">
    <source>
        <dbReference type="EMBL" id="REL26905.1"/>
    </source>
</evidence>
<feature type="transmembrane region" description="Helical" evidence="1">
    <location>
        <begin position="140"/>
        <end position="165"/>
    </location>
</feature>
<name>A0A3E0TSK3_9GAMM</name>
<keyword evidence="1" id="KW-0472">Membrane</keyword>
<comment type="caution">
    <text evidence="2">The sequence shown here is derived from an EMBL/GenBank/DDBJ whole genome shotgun (WGS) entry which is preliminary data.</text>
</comment>
<keyword evidence="1" id="KW-0812">Transmembrane</keyword>
<proteinExistence type="predicted"/>
<dbReference type="PANTHER" id="PTHR40115:SF1">
    <property type="entry name" value="INNER MEMBRANE PROTEIN WITH PEPSY TM HELIX"/>
    <property type="match status" value="1"/>
</dbReference>
<keyword evidence="1" id="KW-1133">Transmembrane helix</keyword>
<organism evidence="2 3">
    <name type="scientific">Thalassotalea euphylliae</name>
    <dbReference type="NCBI Taxonomy" id="1655234"/>
    <lineage>
        <taxon>Bacteria</taxon>
        <taxon>Pseudomonadati</taxon>
        <taxon>Pseudomonadota</taxon>
        <taxon>Gammaproteobacteria</taxon>
        <taxon>Alteromonadales</taxon>
        <taxon>Colwelliaceae</taxon>
        <taxon>Thalassotalea</taxon>
    </lineage>
</organism>
<gene>
    <name evidence="2" type="ORF">DXX93_10210</name>
</gene>
<dbReference type="PANTHER" id="PTHR40115">
    <property type="entry name" value="INNER MEMBRANE PROTEIN WITH PEPSY TM HELIX"/>
    <property type="match status" value="1"/>
</dbReference>
<dbReference type="Pfam" id="PF16357">
    <property type="entry name" value="PepSY_TM_like_2"/>
    <property type="match status" value="1"/>
</dbReference>
<sequence length="191" mass="21730">MRVNRNLLNFSRLIHVYVSMALLSLMIFFSITGITLNHPEWFADDQATVEEADFVVNPELLLPSTQGQLLDVLLKQQHLNGNRLSIERSDDELFISDKGPGRYLSLTIDLASGEAFKEATDYGYWALFNDLHKGRNSGGFWRFIIDLSAVLMIVFSITGFILALAQRRINRTMAASIITTIAMVIIYWLWV</sequence>
<dbReference type="OrthoDB" id="27171at2"/>
<feature type="transmembrane region" description="Helical" evidence="1">
    <location>
        <begin position="172"/>
        <end position="190"/>
    </location>
</feature>
<evidence type="ECO:0000313" key="3">
    <source>
        <dbReference type="Proteomes" id="UP000256478"/>
    </source>
</evidence>
<feature type="transmembrane region" description="Helical" evidence="1">
    <location>
        <begin position="12"/>
        <end position="36"/>
    </location>
</feature>
<accession>A0A3E0TSK3</accession>
<protein>
    <submittedName>
        <fullName evidence="2">Peptidase</fullName>
    </submittedName>
</protein>